<dbReference type="Proteomes" id="UP000292307">
    <property type="component" value="Chromosome"/>
</dbReference>
<gene>
    <name evidence="2" type="ORF">EYF70_04350</name>
    <name evidence="1" type="ORF">GCM10007387_55720</name>
</gene>
<proteinExistence type="predicted"/>
<dbReference type="OrthoDB" id="9816564at2"/>
<dbReference type="SUPFAM" id="SSF53335">
    <property type="entry name" value="S-adenosyl-L-methionine-dependent methyltransferases"/>
    <property type="match status" value="1"/>
</dbReference>
<dbReference type="AlphaFoldDB" id="A0A411WTR8"/>
<dbReference type="EMBL" id="CP036401">
    <property type="protein sequence ID" value="QBI00163.1"/>
    <property type="molecule type" value="Genomic_DNA"/>
</dbReference>
<evidence type="ECO:0000313" key="1">
    <source>
        <dbReference type="EMBL" id="GGY66311.1"/>
    </source>
</evidence>
<dbReference type="Pfam" id="PF13489">
    <property type="entry name" value="Methyltransf_23"/>
    <property type="match status" value="1"/>
</dbReference>
<keyword evidence="3" id="KW-1185">Reference proteome</keyword>
<sequence>MRDIDPDDMHPDFLKAIEKLCGNSDYVRGHLPRYMHTLRHMPTPSQFKDEQTRVLEIGTSFIFPPILLDLFKYSKVDVTHFLPGDKRVELQIPVPNDGRLLTAYNINLEEEALPVPDAQYDMVLFMEVIEHMERDPMHIMCEINRVLKDDGFIYITTPNSTSGRNVVKILNGFAPHFFMQYSKTKSLYRHNIEYDPRQVKAMLEAAGFRMLRFWTADNFEPKVPEILEKLESWGYSTANRGDNILGIAQKVGPPKERFPREIYF</sequence>
<dbReference type="GO" id="GO:0008168">
    <property type="term" value="F:methyltransferase activity"/>
    <property type="evidence" value="ECO:0007669"/>
    <property type="project" value="UniProtKB-KW"/>
</dbReference>
<evidence type="ECO:0000313" key="2">
    <source>
        <dbReference type="EMBL" id="QBI00163.1"/>
    </source>
</evidence>
<dbReference type="Gene3D" id="3.40.50.150">
    <property type="entry name" value="Vaccinia Virus protein VP39"/>
    <property type="match status" value="1"/>
</dbReference>
<dbReference type="RefSeq" id="WP_131144306.1">
    <property type="nucleotide sequence ID" value="NZ_BMWV01000020.1"/>
</dbReference>
<reference evidence="1" key="1">
    <citation type="journal article" date="2014" name="Int. J. Syst. Evol. Microbiol.">
        <title>Complete genome sequence of Corynebacterium casei LMG S-19264T (=DSM 44701T), isolated from a smear-ripened cheese.</title>
        <authorList>
            <consortium name="US DOE Joint Genome Institute (JGI-PGF)"/>
            <person name="Walter F."/>
            <person name="Albersmeier A."/>
            <person name="Kalinowski J."/>
            <person name="Ruckert C."/>
        </authorList>
    </citation>
    <scope>NUCLEOTIDE SEQUENCE</scope>
    <source>
        <strain evidence="1">KCTC 12343</strain>
    </source>
</reference>
<organism evidence="1 4">
    <name type="scientific">Pseudoduganella albidiflava</name>
    <dbReference type="NCBI Taxonomy" id="321983"/>
    <lineage>
        <taxon>Bacteria</taxon>
        <taxon>Pseudomonadati</taxon>
        <taxon>Pseudomonadota</taxon>
        <taxon>Betaproteobacteria</taxon>
        <taxon>Burkholderiales</taxon>
        <taxon>Oxalobacteraceae</taxon>
        <taxon>Telluria group</taxon>
        <taxon>Pseudoduganella</taxon>
    </lineage>
</organism>
<dbReference type="Proteomes" id="UP000628442">
    <property type="component" value="Unassembled WGS sequence"/>
</dbReference>
<evidence type="ECO:0000313" key="4">
    <source>
        <dbReference type="Proteomes" id="UP000628442"/>
    </source>
</evidence>
<reference evidence="1" key="3">
    <citation type="submission" date="2022-12" db="EMBL/GenBank/DDBJ databases">
        <authorList>
            <person name="Sun Q."/>
            <person name="Kim S."/>
        </authorList>
    </citation>
    <scope>NUCLEOTIDE SEQUENCE</scope>
    <source>
        <strain evidence="1">KCTC 12343</strain>
    </source>
</reference>
<name>A0A411WTR8_9BURK</name>
<dbReference type="EMBL" id="BMWV01000020">
    <property type="protein sequence ID" value="GGY66311.1"/>
    <property type="molecule type" value="Genomic_DNA"/>
</dbReference>
<dbReference type="GO" id="GO:0032259">
    <property type="term" value="P:methylation"/>
    <property type="evidence" value="ECO:0007669"/>
    <property type="project" value="UniProtKB-KW"/>
</dbReference>
<evidence type="ECO:0000313" key="3">
    <source>
        <dbReference type="Proteomes" id="UP000292307"/>
    </source>
</evidence>
<reference evidence="2 3" key="2">
    <citation type="submission" date="2019-02" db="EMBL/GenBank/DDBJ databases">
        <title>Draft Genome Sequences of Six Type Strains of the Genus Massilia.</title>
        <authorList>
            <person name="Miess H."/>
            <person name="Frediansyhah A."/>
            <person name="Gross H."/>
        </authorList>
    </citation>
    <scope>NUCLEOTIDE SEQUENCE [LARGE SCALE GENOMIC DNA]</scope>
    <source>
        <strain evidence="2 3">DSM 17472</strain>
    </source>
</reference>
<keyword evidence="2" id="KW-0808">Transferase</keyword>
<keyword evidence="2" id="KW-0489">Methyltransferase</keyword>
<accession>A0A411WTR8</accession>
<dbReference type="InterPro" id="IPR029063">
    <property type="entry name" value="SAM-dependent_MTases_sf"/>
</dbReference>
<protein>
    <submittedName>
        <fullName evidence="2">Methyltransferase domain-containing protein</fullName>
    </submittedName>
</protein>